<organism evidence="3 4">
    <name type="scientific">Ascaris lumbricoides</name>
    <name type="common">Giant roundworm</name>
    <dbReference type="NCBI Taxonomy" id="6252"/>
    <lineage>
        <taxon>Eukaryota</taxon>
        <taxon>Metazoa</taxon>
        <taxon>Ecdysozoa</taxon>
        <taxon>Nematoda</taxon>
        <taxon>Chromadorea</taxon>
        <taxon>Rhabditida</taxon>
        <taxon>Spirurina</taxon>
        <taxon>Ascaridomorpha</taxon>
        <taxon>Ascaridoidea</taxon>
        <taxon>Ascarididae</taxon>
        <taxon>Ascaris</taxon>
    </lineage>
</organism>
<proteinExistence type="predicted"/>
<dbReference type="PANTHER" id="PTHR12764">
    <property type="entry name" value="WD REPEAT DOMAIN-RELATED"/>
    <property type="match status" value="1"/>
</dbReference>
<keyword evidence="1" id="KW-0853">WD repeat</keyword>
<evidence type="ECO:0000256" key="1">
    <source>
        <dbReference type="ARBA" id="ARBA00022574"/>
    </source>
</evidence>
<name>A0A0M3ISJ6_ASCLU</name>
<dbReference type="GO" id="GO:0097730">
    <property type="term" value="C:non-motile cilium"/>
    <property type="evidence" value="ECO:0007669"/>
    <property type="project" value="TreeGrafter"/>
</dbReference>
<dbReference type="InterPro" id="IPR039857">
    <property type="entry name" value="Ift122/121"/>
</dbReference>
<protein>
    <submittedName>
        <fullName evidence="4">Intraflagellar transport protein 122 homolog</fullName>
    </submittedName>
</protein>
<dbReference type="GO" id="GO:0035721">
    <property type="term" value="P:intraciliary retrograde transport"/>
    <property type="evidence" value="ECO:0007669"/>
    <property type="project" value="TreeGrafter"/>
</dbReference>
<dbReference type="GO" id="GO:0030991">
    <property type="term" value="C:intraciliary transport particle A"/>
    <property type="evidence" value="ECO:0007669"/>
    <property type="project" value="TreeGrafter"/>
</dbReference>
<dbReference type="Pfam" id="PF25143">
    <property type="entry name" value="Zn_ribbon_IFT122_C"/>
    <property type="match status" value="1"/>
</dbReference>
<dbReference type="PANTHER" id="PTHR12764:SF4">
    <property type="entry name" value="INTRAFLAGELLAR TRANSPORT PROTEIN 122 HOMOLOG"/>
    <property type="match status" value="1"/>
</dbReference>
<dbReference type="AlphaFoldDB" id="A0A0M3ISJ6"/>
<evidence type="ECO:0000313" key="3">
    <source>
        <dbReference type="Proteomes" id="UP000036681"/>
    </source>
</evidence>
<keyword evidence="3" id="KW-1185">Reference proteome</keyword>
<reference evidence="4" key="1">
    <citation type="submission" date="2017-02" db="UniProtKB">
        <authorList>
            <consortium name="WormBaseParasite"/>
        </authorList>
    </citation>
    <scope>IDENTIFICATION</scope>
</reference>
<dbReference type="GO" id="GO:0061512">
    <property type="term" value="P:protein localization to cilium"/>
    <property type="evidence" value="ECO:0007669"/>
    <property type="project" value="TreeGrafter"/>
</dbReference>
<keyword evidence="2" id="KW-0677">Repeat</keyword>
<evidence type="ECO:0000313" key="4">
    <source>
        <dbReference type="WBParaSite" id="ALUE_0002172401-mRNA-1"/>
    </source>
</evidence>
<accession>A0A0M3ISJ6</accession>
<dbReference type="GO" id="GO:1905515">
    <property type="term" value="P:non-motile cilium assembly"/>
    <property type="evidence" value="ECO:0007669"/>
    <property type="project" value="TreeGrafter"/>
</dbReference>
<dbReference type="Proteomes" id="UP000036681">
    <property type="component" value="Unplaced"/>
</dbReference>
<dbReference type="WBParaSite" id="ALUE_0002172401-mRNA-1">
    <property type="protein sequence ID" value="ALUE_0002172401-mRNA-1"/>
    <property type="gene ID" value="ALUE_0002172401"/>
</dbReference>
<sequence length="152" mass="17524">MHFFSCAKASVDWYKLFAEVLPLVEFEVAEDISADEARHLIEAEPPLSTTENPFQKQLQVKNAPIVADRQTLLNLEKNQVIIAEWPQPLKTRFYFNIIPEISITICSTCFRIFHTDDFEMIYLRSGGCPFCRSVPQRKADEVIIDDEELDAI</sequence>
<evidence type="ECO:0000256" key="2">
    <source>
        <dbReference type="ARBA" id="ARBA00022737"/>
    </source>
</evidence>